<evidence type="ECO:0000313" key="2">
    <source>
        <dbReference type="EMBL" id="KYQ50157.1"/>
    </source>
</evidence>
<evidence type="ECO:0000256" key="1">
    <source>
        <dbReference type="SAM" id="MobiDB-lite"/>
    </source>
</evidence>
<dbReference type="Proteomes" id="UP000075809">
    <property type="component" value="Unassembled WGS sequence"/>
</dbReference>
<accession>A0A151WQT1</accession>
<gene>
    <name evidence="2" type="ORF">ALC60_10726</name>
</gene>
<sequence>MSVAARLRFLRCSLKGGPRDATSQMKFRERYANQTASIRRLGVAAATLSRSANLLGAGLGFEAAAWDTNRRCHDASNAILQLRQEESTVSELARRLFFAYKSQKVSDNGGSRSAARNPTHDDLCDLGDDDGPPSPPPSLPPFTSFSTQEARILSTRTGDILLGVSIAYCSLVYILDFYNFPVFGDRQCNFAQERTEFYATFFLTAVVQAAKGERENAREVAEINCLSAVCLESRARKAPVSTRPVCPSSDSNIVSADRRSLEGPARNYCSAARRCQALRNDSKNIYFILRFFRDTVGGMVTNRQMSATKRGNPETDINANVIIASHEGEKEAKKKPRRNREDECNEKGSFYSFLEVTRVLVYQFMRFEFNQRTRLTGGTRKFWDIRCKNFSEASRLYRRNVPYVRVMCPKSPRPAMRVRSRCRLQLLELGAGSCAIRFRRHRSASRPGVRKCILEKSPFSAQESRQRRAKTVECSIENSK</sequence>
<feature type="compositionally biased region" description="Polar residues" evidence="1">
    <location>
        <begin position="105"/>
        <end position="116"/>
    </location>
</feature>
<dbReference type="AlphaFoldDB" id="A0A151WQT1"/>
<feature type="region of interest" description="Disordered" evidence="1">
    <location>
        <begin position="460"/>
        <end position="480"/>
    </location>
</feature>
<dbReference type="STRING" id="64791.A0A151WQT1"/>
<keyword evidence="3" id="KW-1185">Reference proteome</keyword>
<proteinExistence type="predicted"/>
<dbReference type="EMBL" id="KQ982821">
    <property type="protein sequence ID" value="KYQ50157.1"/>
    <property type="molecule type" value="Genomic_DNA"/>
</dbReference>
<reference evidence="2 3" key="1">
    <citation type="submission" date="2015-09" db="EMBL/GenBank/DDBJ databases">
        <title>Trachymyrmex zeteki WGS genome.</title>
        <authorList>
            <person name="Nygaard S."/>
            <person name="Hu H."/>
            <person name="Boomsma J."/>
            <person name="Zhang G."/>
        </authorList>
    </citation>
    <scope>NUCLEOTIDE SEQUENCE [LARGE SCALE GENOMIC DNA]</scope>
    <source>
        <strain evidence="2">Tzet28-1</strain>
        <tissue evidence="2">Whole body</tissue>
    </source>
</reference>
<evidence type="ECO:0000313" key="3">
    <source>
        <dbReference type="Proteomes" id="UP000075809"/>
    </source>
</evidence>
<organism evidence="2 3">
    <name type="scientific">Mycetomoellerius zeteki</name>
    <dbReference type="NCBI Taxonomy" id="64791"/>
    <lineage>
        <taxon>Eukaryota</taxon>
        <taxon>Metazoa</taxon>
        <taxon>Ecdysozoa</taxon>
        <taxon>Arthropoda</taxon>
        <taxon>Hexapoda</taxon>
        <taxon>Insecta</taxon>
        <taxon>Pterygota</taxon>
        <taxon>Neoptera</taxon>
        <taxon>Endopterygota</taxon>
        <taxon>Hymenoptera</taxon>
        <taxon>Apocrita</taxon>
        <taxon>Aculeata</taxon>
        <taxon>Formicoidea</taxon>
        <taxon>Formicidae</taxon>
        <taxon>Myrmicinae</taxon>
        <taxon>Mycetomoellerius</taxon>
    </lineage>
</organism>
<protein>
    <submittedName>
        <fullName evidence="2">Uncharacterized protein</fullName>
    </submittedName>
</protein>
<name>A0A151WQT1_9HYME</name>
<feature type="region of interest" description="Disordered" evidence="1">
    <location>
        <begin position="105"/>
        <end position="143"/>
    </location>
</feature>